<evidence type="ECO:0000313" key="2">
    <source>
        <dbReference type="EMBL" id="CAE7471596.1"/>
    </source>
</evidence>
<feature type="compositionally biased region" description="Basic and acidic residues" evidence="1">
    <location>
        <begin position="215"/>
        <end position="227"/>
    </location>
</feature>
<evidence type="ECO:0000313" key="3">
    <source>
        <dbReference type="Proteomes" id="UP000649617"/>
    </source>
</evidence>
<evidence type="ECO:0000256" key="1">
    <source>
        <dbReference type="SAM" id="MobiDB-lite"/>
    </source>
</evidence>
<reference evidence="2" key="1">
    <citation type="submission" date="2021-02" db="EMBL/GenBank/DDBJ databases">
        <authorList>
            <person name="Dougan E. K."/>
            <person name="Rhodes N."/>
            <person name="Thang M."/>
            <person name="Chan C."/>
        </authorList>
    </citation>
    <scope>NUCLEOTIDE SEQUENCE</scope>
</reference>
<dbReference type="AlphaFoldDB" id="A0A812S8B1"/>
<dbReference type="Proteomes" id="UP000649617">
    <property type="component" value="Unassembled WGS sequence"/>
</dbReference>
<comment type="caution">
    <text evidence="2">The sequence shown here is derived from an EMBL/GenBank/DDBJ whole genome shotgun (WGS) entry which is preliminary data.</text>
</comment>
<dbReference type="EMBL" id="CAJNIZ010023808">
    <property type="protein sequence ID" value="CAE7471596.1"/>
    <property type="molecule type" value="Genomic_DNA"/>
</dbReference>
<name>A0A812S8B1_SYMPI</name>
<dbReference type="InterPro" id="IPR011990">
    <property type="entry name" value="TPR-like_helical_dom_sf"/>
</dbReference>
<accession>A0A812S8B1</accession>
<protein>
    <submittedName>
        <fullName evidence="2">Uncharacterized protein</fullName>
    </submittedName>
</protein>
<dbReference type="SUPFAM" id="SSF48452">
    <property type="entry name" value="TPR-like"/>
    <property type="match status" value="1"/>
</dbReference>
<feature type="non-terminal residue" evidence="2">
    <location>
        <position position="1"/>
    </location>
</feature>
<sequence>MAAMAIELEVCQAGKCTQKGAPMLLRDIEEASVGLACVMPSRCLKKCSKGPNCRESTEGSVFKGLKKFSRVEAMLNDIIPGFEMSELQRKVSKLKFAARRAEEAADRMDGINKALSLLGPESSAARKEPNLLAQLLVMRSQELVETHTDMAVQDAQKAVHILPGWAFGQVTLSRALEANGRFGEAMVIMRAAARIGHGVDRKALNKKLAKLQEKAMRKSAQHGDQRRISNTNAAEEVPDIDIFSQ</sequence>
<dbReference type="OrthoDB" id="412821at2759"/>
<proteinExistence type="predicted"/>
<dbReference type="CDD" id="cd02980">
    <property type="entry name" value="TRX_Fd_family"/>
    <property type="match status" value="1"/>
</dbReference>
<keyword evidence="3" id="KW-1185">Reference proteome</keyword>
<organism evidence="2 3">
    <name type="scientific">Symbiodinium pilosum</name>
    <name type="common">Dinoflagellate</name>
    <dbReference type="NCBI Taxonomy" id="2952"/>
    <lineage>
        <taxon>Eukaryota</taxon>
        <taxon>Sar</taxon>
        <taxon>Alveolata</taxon>
        <taxon>Dinophyceae</taxon>
        <taxon>Suessiales</taxon>
        <taxon>Symbiodiniaceae</taxon>
        <taxon>Symbiodinium</taxon>
    </lineage>
</organism>
<gene>
    <name evidence="2" type="ORF">SPIL2461_LOCUS11961</name>
</gene>
<feature type="region of interest" description="Disordered" evidence="1">
    <location>
        <begin position="215"/>
        <end position="245"/>
    </location>
</feature>
<dbReference type="Gene3D" id="1.25.40.10">
    <property type="entry name" value="Tetratricopeptide repeat domain"/>
    <property type="match status" value="1"/>
</dbReference>